<dbReference type="EMBL" id="JAINUG010000003">
    <property type="protein sequence ID" value="KAJ8417563.1"/>
    <property type="molecule type" value="Genomic_DNA"/>
</dbReference>
<reference evidence="1" key="1">
    <citation type="journal article" date="2023" name="Science">
        <title>Genome structures resolve the early diversification of teleost fishes.</title>
        <authorList>
            <person name="Parey E."/>
            <person name="Louis A."/>
            <person name="Montfort J."/>
            <person name="Bouchez O."/>
            <person name="Roques C."/>
            <person name="Iampietro C."/>
            <person name="Lluch J."/>
            <person name="Castinel A."/>
            <person name="Donnadieu C."/>
            <person name="Desvignes T."/>
            <person name="Floi Bucao C."/>
            <person name="Jouanno E."/>
            <person name="Wen M."/>
            <person name="Mejri S."/>
            <person name="Dirks R."/>
            <person name="Jansen H."/>
            <person name="Henkel C."/>
            <person name="Chen W.J."/>
            <person name="Zahm M."/>
            <person name="Cabau C."/>
            <person name="Klopp C."/>
            <person name="Thompson A.W."/>
            <person name="Robinson-Rechavi M."/>
            <person name="Braasch I."/>
            <person name="Lecointre G."/>
            <person name="Bobe J."/>
            <person name="Postlethwait J.H."/>
            <person name="Berthelot C."/>
            <person name="Roest Crollius H."/>
            <person name="Guiguen Y."/>
        </authorList>
    </citation>
    <scope>NUCLEOTIDE SEQUENCE</scope>
    <source>
        <strain evidence="1">NC1722</strain>
    </source>
</reference>
<evidence type="ECO:0000313" key="2">
    <source>
        <dbReference type="Proteomes" id="UP001221898"/>
    </source>
</evidence>
<dbReference type="AlphaFoldDB" id="A0AAD7TB77"/>
<evidence type="ECO:0000313" key="1">
    <source>
        <dbReference type="EMBL" id="KAJ8417563.1"/>
    </source>
</evidence>
<proteinExistence type="predicted"/>
<sequence>MAVLNLELLENWHVCISLQIFQMIIILASNILKAQLFTTICLASFSRRVDLCAPNATLDPDTSSCPELVLLCIVLARIRLALRLPHNCCGLQHLPAPPEAEESDENHCMLPHDFNRALGNIRSRRPMQTPRAIF</sequence>
<name>A0AAD7TB77_9TELE</name>
<protein>
    <submittedName>
        <fullName evidence="1">Uncharacterized protein</fullName>
    </submittedName>
</protein>
<keyword evidence="2" id="KW-1185">Reference proteome</keyword>
<comment type="caution">
    <text evidence="1">The sequence shown here is derived from an EMBL/GenBank/DDBJ whole genome shotgun (WGS) entry which is preliminary data.</text>
</comment>
<gene>
    <name evidence="1" type="ORF">AAFF_G00224060</name>
</gene>
<accession>A0AAD7TB77</accession>
<organism evidence="1 2">
    <name type="scientific">Aldrovandia affinis</name>
    <dbReference type="NCBI Taxonomy" id="143900"/>
    <lineage>
        <taxon>Eukaryota</taxon>
        <taxon>Metazoa</taxon>
        <taxon>Chordata</taxon>
        <taxon>Craniata</taxon>
        <taxon>Vertebrata</taxon>
        <taxon>Euteleostomi</taxon>
        <taxon>Actinopterygii</taxon>
        <taxon>Neopterygii</taxon>
        <taxon>Teleostei</taxon>
        <taxon>Notacanthiformes</taxon>
        <taxon>Halosauridae</taxon>
        <taxon>Aldrovandia</taxon>
    </lineage>
</organism>
<dbReference type="Proteomes" id="UP001221898">
    <property type="component" value="Unassembled WGS sequence"/>
</dbReference>